<evidence type="ECO:0000313" key="2">
    <source>
        <dbReference type="EMBL" id="MED6286827.1"/>
    </source>
</evidence>
<evidence type="ECO:0000313" key="3">
    <source>
        <dbReference type="Proteomes" id="UP001352852"/>
    </source>
</evidence>
<comment type="caution">
    <text evidence="2">The sequence shown here is derived from an EMBL/GenBank/DDBJ whole genome shotgun (WGS) entry which is preliminary data.</text>
</comment>
<gene>
    <name evidence="2" type="ORF">CHARACLAT_009993</name>
</gene>
<keyword evidence="1" id="KW-1133">Transmembrane helix</keyword>
<evidence type="ECO:0000256" key="1">
    <source>
        <dbReference type="SAM" id="Phobius"/>
    </source>
</evidence>
<feature type="transmembrane region" description="Helical" evidence="1">
    <location>
        <begin position="94"/>
        <end position="112"/>
    </location>
</feature>
<proteinExistence type="predicted"/>
<organism evidence="2 3">
    <name type="scientific">Characodon lateralis</name>
    <dbReference type="NCBI Taxonomy" id="208331"/>
    <lineage>
        <taxon>Eukaryota</taxon>
        <taxon>Metazoa</taxon>
        <taxon>Chordata</taxon>
        <taxon>Craniata</taxon>
        <taxon>Vertebrata</taxon>
        <taxon>Euteleostomi</taxon>
        <taxon>Actinopterygii</taxon>
        <taxon>Neopterygii</taxon>
        <taxon>Teleostei</taxon>
        <taxon>Neoteleostei</taxon>
        <taxon>Acanthomorphata</taxon>
        <taxon>Ovalentaria</taxon>
        <taxon>Atherinomorphae</taxon>
        <taxon>Cyprinodontiformes</taxon>
        <taxon>Goodeidae</taxon>
        <taxon>Characodon</taxon>
    </lineage>
</organism>
<keyword evidence="1" id="KW-0472">Membrane</keyword>
<accession>A0ABU7EHV9</accession>
<reference evidence="2 3" key="1">
    <citation type="submission" date="2021-06" db="EMBL/GenBank/DDBJ databases">
        <authorList>
            <person name="Palmer J.M."/>
        </authorList>
    </citation>
    <scope>NUCLEOTIDE SEQUENCE [LARGE SCALE GENOMIC DNA]</scope>
    <source>
        <strain evidence="2 3">CL_MEX2019</strain>
        <tissue evidence="2">Muscle</tissue>
    </source>
</reference>
<protein>
    <submittedName>
        <fullName evidence="2">Uncharacterized protein</fullName>
    </submittedName>
</protein>
<keyword evidence="3" id="KW-1185">Reference proteome</keyword>
<name>A0ABU7EHV9_9TELE</name>
<sequence>MIEVLPFNWCYEMENLIFTAEIQNHCPENERCGLLMYINENVFNGGVLILIYDRIQKQFACTTACVVLFEAEIQVGGTRWPVCHGEPAKPGPKFFFSFLFFFFSFFFFFSVYQNHFGSIHCSEFRTH</sequence>
<keyword evidence="1" id="KW-0812">Transmembrane</keyword>
<dbReference type="Proteomes" id="UP001352852">
    <property type="component" value="Unassembled WGS sequence"/>
</dbReference>
<dbReference type="EMBL" id="JAHUTJ010058004">
    <property type="protein sequence ID" value="MED6286827.1"/>
    <property type="molecule type" value="Genomic_DNA"/>
</dbReference>